<keyword evidence="3" id="KW-1185">Reference proteome</keyword>
<accession>A0ABP6ZSX8</accession>
<reference evidence="3" key="1">
    <citation type="journal article" date="2019" name="Int. J. Syst. Evol. Microbiol.">
        <title>The Global Catalogue of Microorganisms (GCM) 10K type strain sequencing project: providing services to taxonomists for standard genome sequencing and annotation.</title>
        <authorList>
            <consortium name="The Broad Institute Genomics Platform"/>
            <consortium name="The Broad Institute Genome Sequencing Center for Infectious Disease"/>
            <person name="Wu L."/>
            <person name="Ma J."/>
        </authorList>
    </citation>
    <scope>NUCLEOTIDE SEQUENCE [LARGE SCALE GENOMIC DNA]</scope>
    <source>
        <strain evidence="3">JCM 17326</strain>
    </source>
</reference>
<gene>
    <name evidence="2" type="ORF">GCM10022419_121040</name>
</gene>
<dbReference type="Proteomes" id="UP001500630">
    <property type="component" value="Unassembled WGS sequence"/>
</dbReference>
<protein>
    <submittedName>
        <fullName evidence="2">Uncharacterized protein</fullName>
    </submittedName>
</protein>
<comment type="caution">
    <text evidence="2">The sequence shown here is derived from an EMBL/GenBank/DDBJ whole genome shotgun (WGS) entry which is preliminary data.</text>
</comment>
<name>A0ABP6ZSX8_9ACTN</name>
<evidence type="ECO:0000313" key="2">
    <source>
        <dbReference type="EMBL" id="GAA3615551.1"/>
    </source>
</evidence>
<evidence type="ECO:0000256" key="1">
    <source>
        <dbReference type="SAM" id="MobiDB-lite"/>
    </source>
</evidence>
<organism evidence="2 3">
    <name type="scientific">Nonomuraea rosea</name>
    <dbReference type="NCBI Taxonomy" id="638574"/>
    <lineage>
        <taxon>Bacteria</taxon>
        <taxon>Bacillati</taxon>
        <taxon>Actinomycetota</taxon>
        <taxon>Actinomycetes</taxon>
        <taxon>Streptosporangiales</taxon>
        <taxon>Streptosporangiaceae</taxon>
        <taxon>Nonomuraea</taxon>
    </lineage>
</organism>
<feature type="compositionally biased region" description="Basic and acidic residues" evidence="1">
    <location>
        <begin position="171"/>
        <end position="180"/>
    </location>
</feature>
<evidence type="ECO:0000313" key="3">
    <source>
        <dbReference type="Proteomes" id="UP001500630"/>
    </source>
</evidence>
<feature type="region of interest" description="Disordered" evidence="1">
    <location>
        <begin position="149"/>
        <end position="186"/>
    </location>
</feature>
<dbReference type="EMBL" id="BAABDQ010000053">
    <property type="protein sequence ID" value="GAA3615551.1"/>
    <property type="molecule type" value="Genomic_DNA"/>
</dbReference>
<sequence length="262" mass="29213">MHRLLAARLRQEWTINAKYFDGDEREAFVAAVKANVTHGLPLTLADRQAAAIRIIEMQPHASDRAIAAMTGLAAGTVSAIRRRIGTDAQKRERIGRDGRVRPLSSADSRRVASEIIAKRPDASLREVAKLAGTSPATVLDVRRRIARGDDPVPTKLRPTRERSHRSRKSLSNRDADHLPTRDPISLLQNLSKDPSLRLNTGGRKVLEWLYAHMAGLYGWKGLVHEIPTHSAYLIVEMARGCAHEWAVFAEHLEQRLLGSDEK</sequence>
<proteinExistence type="predicted"/>